<keyword evidence="5" id="KW-0539">Nucleus</keyword>
<feature type="region of interest" description="Disordered" evidence="6">
    <location>
        <begin position="90"/>
        <end position="144"/>
    </location>
</feature>
<evidence type="ECO:0000256" key="4">
    <source>
        <dbReference type="ARBA" id="ARBA00023163"/>
    </source>
</evidence>
<evidence type="ECO:0000259" key="7">
    <source>
        <dbReference type="PROSITE" id="PS50217"/>
    </source>
</evidence>
<dbReference type="InterPro" id="IPR046347">
    <property type="entry name" value="bZIP_sf"/>
</dbReference>
<dbReference type="Gene3D" id="1.20.5.170">
    <property type="match status" value="1"/>
</dbReference>
<dbReference type="Proteomes" id="UP000195557">
    <property type="component" value="Unassembled WGS sequence"/>
</dbReference>
<feature type="compositionally biased region" description="Basic and acidic residues" evidence="6">
    <location>
        <begin position="111"/>
        <end position="132"/>
    </location>
</feature>
<dbReference type="InterPro" id="IPR045314">
    <property type="entry name" value="bZIP_plant_GBF1"/>
</dbReference>
<dbReference type="PROSITE" id="PS00036">
    <property type="entry name" value="BZIP_BASIC"/>
    <property type="match status" value="1"/>
</dbReference>
<dbReference type="SUPFAM" id="SSF57959">
    <property type="entry name" value="Leucine zipper domain"/>
    <property type="match status" value="1"/>
</dbReference>
<name>A0A1Y5I2Z9_OSTTA</name>
<evidence type="ECO:0000256" key="2">
    <source>
        <dbReference type="ARBA" id="ARBA00023015"/>
    </source>
</evidence>
<proteinExistence type="predicted"/>
<dbReference type="SMART" id="SM00338">
    <property type="entry name" value="BRLZ"/>
    <property type="match status" value="1"/>
</dbReference>
<keyword evidence="2" id="KW-0805">Transcription regulation</keyword>
<dbReference type="InterPro" id="IPR004827">
    <property type="entry name" value="bZIP"/>
</dbReference>
<reference evidence="8" key="1">
    <citation type="submission" date="2017-04" db="EMBL/GenBank/DDBJ databases">
        <title>Population genomics of picophytoplankton unveils novel chromosome hypervariability.</title>
        <authorList>
            <consortium name="DOE Joint Genome Institute"/>
            <person name="Blanc-Mathieu R."/>
            <person name="Krasovec M."/>
            <person name="Hebrard M."/>
            <person name="Yau S."/>
            <person name="Desgranges E."/>
            <person name="Martin J."/>
            <person name="Schackwitz W."/>
            <person name="Kuo A."/>
            <person name="Salin G."/>
            <person name="Donnadieu C."/>
            <person name="Desdevises Y."/>
            <person name="Sanchez-Ferandin S."/>
            <person name="Moreau H."/>
            <person name="Rivals E."/>
            <person name="Grigoriev I.V."/>
            <person name="Grimsley N."/>
            <person name="Eyre-Walker A."/>
            <person name="Piganeau G."/>
        </authorList>
    </citation>
    <scope>NUCLEOTIDE SEQUENCE [LARGE SCALE GENOMIC DNA]</scope>
    <source>
        <strain evidence="8">RCC 1115</strain>
    </source>
</reference>
<evidence type="ECO:0000313" key="8">
    <source>
        <dbReference type="EMBL" id="OUS43908.1"/>
    </source>
</evidence>
<dbReference type="GO" id="GO:0005634">
    <property type="term" value="C:nucleus"/>
    <property type="evidence" value="ECO:0007669"/>
    <property type="project" value="UniProtKB-SubCell"/>
</dbReference>
<evidence type="ECO:0000256" key="1">
    <source>
        <dbReference type="ARBA" id="ARBA00004123"/>
    </source>
</evidence>
<keyword evidence="4" id="KW-0804">Transcription</keyword>
<dbReference type="CDD" id="cd14702">
    <property type="entry name" value="bZIP_plant_GBF1"/>
    <property type="match status" value="1"/>
</dbReference>
<dbReference type="GO" id="GO:0046982">
    <property type="term" value="F:protein heterodimerization activity"/>
    <property type="evidence" value="ECO:0007669"/>
    <property type="project" value="UniProtKB-ARBA"/>
</dbReference>
<evidence type="ECO:0000256" key="6">
    <source>
        <dbReference type="SAM" id="MobiDB-lite"/>
    </source>
</evidence>
<dbReference type="PANTHER" id="PTHR45764">
    <property type="entry name" value="BZIP TRANSCRIPTION FACTOR 44"/>
    <property type="match status" value="1"/>
</dbReference>
<dbReference type="GO" id="GO:0045893">
    <property type="term" value="P:positive regulation of DNA-templated transcription"/>
    <property type="evidence" value="ECO:0007669"/>
    <property type="project" value="TreeGrafter"/>
</dbReference>
<sequence>MGAPTHEGSGLNWSVPSSGMGWTPNLQQYMNGVALAQAAAAAAAAAASAPKGHATVSEAPSPSIMGPYPLMNLPQPMGVPQFGPTGFFQAPGFTGLPAPGFPPGLEGNHVVTKEEETTKKIRRKESNRESARRSRLRKQAEAADIGAQLEALREENAKLKEENKKLREELGRR</sequence>
<dbReference type="PROSITE" id="PS50217">
    <property type="entry name" value="BZIP"/>
    <property type="match status" value="1"/>
</dbReference>
<dbReference type="AlphaFoldDB" id="A0A1Y5I2Z9"/>
<evidence type="ECO:0000256" key="5">
    <source>
        <dbReference type="ARBA" id="ARBA00023242"/>
    </source>
</evidence>
<dbReference type="FunFam" id="1.20.5.170:FF:000020">
    <property type="entry name" value="BZIP transcription factor"/>
    <property type="match status" value="1"/>
</dbReference>
<dbReference type="PANTHER" id="PTHR45764:SF38">
    <property type="entry name" value="BZIP TRANSCRIPTION FACTOR 44"/>
    <property type="match status" value="1"/>
</dbReference>
<dbReference type="EMBL" id="KZ155826">
    <property type="protein sequence ID" value="OUS43908.1"/>
    <property type="molecule type" value="Genomic_DNA"/>
</dbReference>
<accession>A0A1Y5I2Z9</accession>
<evidence type="ECO:0000256" key="3">
    <source>
        <dbReference type="ARBA" id="ARBA00023125"/>
    </source>
</evidence>
<feature type="domain" description="BZIP" evidence="7">
    <location>
        <begin position="117"/>
        <end position="173"/>
    </location>
</feature>
<dbReference type="GO" id="GO:0000976">
    <property type="term" value="F:transcription cis-regulatory region binding"/>
    <property type="evidence" value="ECO:0007669"/>
    <property type="project" value="TreeGrafter"/>
</dbReference>
<keyword evidence="3" id="KW-0238">DNA-binding</keyword>
<gene>
    <name evidence="8" type="ORF">BE221DRAFT_199950</name>
</gene>
<organism evidence="8">
    <name type="scientific">Ostreococcus tauri</name>
    <name type="common">Marine green alga</name>
    <dbReference type="NCBI Taxonomy" id="70448"/>
    <lineage>
        <taxon>Eukaryota</taxon>
        <taxon>Viridiplantae</taxon>
        <taxon>Chlorophyta</taxon>
        <taxon>Mamiellophyceae</taxon>
        <taxon>Mamiellales</taxon>
        <taxon>Bathycoccaceae</taxon>
        <taxon>Ostreococcus</taxon>
    </lineage>
</organism>
<comment type="subcellular location">
    <subcellularLocation>
        <location evidence="1">Nucleus</location>
    </subcellularLocation>
</comment>
<protein>
    <recommendedName>
        <fullName evidence="7">BZIP domain-containing protein</fullName>
    </recommendedName>
</protein>
<dbReference type="GO" id="GO:0003700">
    <property type="term" value="F:DNA-binding transcription factor activity"/>
    <property type="evidence" value="ECO:0007669"/>
    <property type="project" value="InterPro"/>
</dbReference>
<dbReference type="Pfam" id="PF00170">
    <property type="entry name" value="bZIP_1"/>
    <property type="match status" value="1"/>
</dbReference>